<accession>A0A9Q3JNU1</accession>
<evidence type="ECO:0000256" key="20">
    <source>
        <dbReference type="ARBA" id="ARBA00049244"/>
    </source>
</evidence>
<dbReference type="GO" id="GO:0008233">
    <property type="term" value="F:peptidase activity"/>
    <property type="evidence" value="ECO:0007669"/>
    <property type="project" value="UniProtKB-KW"/>
</dbReference>
<evidence type="ECO:0000313" key="24">
    <source>
        <dbReference type="Proteomes" id="UP000765509"/>
    </source>
</evidence>
<keyword evidence="16" id="KW-0808">Transferase</keyword>
<dbReference type="GO" id="GO:0006508">
    <property type="term" value="P:proteolysis"/>
    <property type="evidence" value="ECO:0007669"/>
    <property type="project" value="UniProtKB-KW"/>
</dbReference>
<keyword evidence="15" id="KW-0695">RNA-directed DNA polymerase</keyword>
<gene>
    <name evidence="23" type="ORF">O181_106333</name>
</gene>
<keyword evidence="12" id="KW-0460">Magnesium</keyword>
<organism evidence="23 24">
    <name type="scientific">Austropuccinia psidii MF-1</name>
    <dbReference type="NCBI Taxonomy" id="1389203"/>
    <lineage>
        <taxon>Eukaryota</taxon>
        <taxon>Fungi</taxon>
        <taxon>Dikarya</taxon>
        <taxon>Basidiomycota</taxon>
        <taxon>Pucciniomycotina</taxon>
        <taxon>Pucciniomycetes</taxon>
        <taxon>Pucciniales</taxon>
        <taxon>Sphaerophragmiaceae</taxon>
        <taxon>Austropuccinia</taxon>
    </lineage>
</organism>
<proteinExistence type="predicted"/>
<evidence type="ECO:0000256" key="12">
    <source>
        <dbReference type="ARBA" id="ARBA00022842"/>
    </source>
</evidence>
<dbReference type="PROSITE" id="PS50994">
    <property type="entry name" value="INTEGRASE"/>
    <property type="match status" value="1"/>
</dbReference>
<evidence type="ECO:0000256" key="10">
    <source>
        <dbReference type="ARBA" id="ARBA00022801"/>
    </source>
</evidence>
<name>A0A9Q3JNU1_9BASI</name>
<sequence>MTANNIYQSTEISGSIPTLDKVLSEIEISLSRKNEQSKVSFNALRAQENKNQKWKCRNGKHDPTAPHSENDCFELHPEKLEAFRARKVGREKEKDSSPKIFATYSASAISSSAILDSGASYSMFKDSSRFVSVRGTRISLSLADGSSITASEIGTAVILSKNGQPIYLENSLVIPSISIPLIALGPFLKKNCSLIGKGEVVELVSSNGETLLAGSLTDRVVCVKLVEPKANRISCRDDALAIHKALGHPSLQYATRLRPDVDFSSIDCENCILSKSHWLPFSGSFPLAKMPLECIHMDLCGPVSPLSKGKNRYILQIIDGYSRFRFSYLVRQVVTDNGGEFIGNNFKTLFANEGIECLLTAPHTPQQNPFAERANRTLLERTRCLLLDSKLDHSWWGEALSTATYLLNRTPVALIGFKIPFSLFFGKAPKTDNLHPFGCLVYINIDKANLTSKLSPRSNKGFFLGYDKGHKNYKVFNMVTGKLQITHDCIFHDTSVGLENCSENPAEVFTVPSVEAYAPVPVLTAAEVEDSSSGSSCGSSPSPICAQSGHADDEPAADAAESRLLEPARSLPKGWVMEDVPVVAPNNISSSIDTSNILNSQRNRGRNVAMAASIPKSYSQAISHEKSVDWKKAIASKISSIEENGVWVPVKTPSKANILGSTWVFREKEDQDGSIVN</sequence>
<dbReference type="GO" id="GO:0006310">
    <property type="term" value="P:DNA recombination"/>
    <property type="evidence" value="ECO:0007669"/>
    <property type="project" value="UniProtKB-KW"/>
</dbReference>
<dbReference type="PANTHER" id="PTHR42648">
    <property type="entry name" value="TRANSPOSASE, PUTATIVE-RELATED"/>
    <property type="match status" value="1"/>
</dbReference>
<comment type="caution">
    <text evidence="23">The sequence shown here is derived from an EMBL/GenBank/DDBJ whole genome shotgun (WGS) entry which is preliminary data.</text>
</comment>
<dbReference type="InterPro" id="IPR036397">
    <property type="entry name" value="RNaseH_sf"/>
</dbReference>
<evidence type="ECO:0000256" key="19">
    <source>
        <dbReference type="ARBA" id="ARBA00048173"/>
    </source>
</evidence>
<evidence type="ECO:0000256" key="16">
    <source>
        <dbReference type="ARBA" id="ARBA00022932"/>
    </source>
</evidence>
<keyword evidence="4" id="KW-0645">Protease</keyword>
<dbReference type="Pfam" id="PF22936">
    <property type="entry name" value="Pol_BBD"/>
    <property type="match status" value="1"/>
</dbReference>
<comment type="catalytic activity">
    <reaction evidence="19">
        <text>DNA(n) + a 2'-deoxyribonucleoside 5'-triphosphate = DNA(n+1) + diphosphate</text>
        <dbReference type="Rhea" id="RHEA:22508"/>
        <dbReference type="Rhea" id="RHEA-COMP:17339"/>
        <dbReference type="Rhea" id="RHEA-COMP:17340"/>
        <dbReference type="ChEBI" id="CHEBI:33019"/>
        <dbReference type="ChEBI" id="CHEBI:61560"/>
        <dbReference type="ChEBI" id="CHEBI:173112"/>
        <dbReference type="EC" id="2.7.7.49"/>
    </reaction>
</comment>
<dbReference type="GO" id="GO:0004519">
    <property type="term" value="F:endonuclease activity"/>
    <property type="evidence" value="ECO:0007669"/>
    <property type="project" value="UniProtKB-KW"/>
</dbReference>
<evidence type="ECO:0000256" key="11">
    <source>
        <dbReference type="ARBA" id="ARBA00022840"/>
    </source>
</evidence>
<evidence type="ECO:0000256" key="7">
    <source>
        <dbReference type="ARBA" id="ARBA00022723"/>
    </source>
</evidence>
<evidence type="ECO:0000256" key="6">
    <source>
        <dbReference type="ARBA" id="ARBA00022722"/>
    </source>
</evidence>
<dbReference type="Proteomes" id="UP000765509">
    <property type="component" value="Unassembled WGS sequence"/>
</dbReference>
<dbReference type="GO" id="GO:0003723">
    <property type="term" value="F:RNA binding"/>
    <property type="evidence" value="ECO:0007669"/>
    <property type="project" value="UniProtKB-KW"/>
</dbReference>
<protein>
    <recommendedName>
        <fullName evidence="22">Integrase catalytic domain-containing protein</fullName>
    </recommendedName>
</protein>
<evidence type="ECO:0000256" key="3">
    <source>
        <dbReference type="ARBA" id="ARBA00022612"/>
    </source>
</evidence>
<evidence type="ECO:0000256" key="21">
    <source>
        <dbReference type="SAM" id="MobiDB-lite"/>
    </source>
</evidence>
<dbReference type="GO" id="GO:0003887">
    <property type="term" value="F:DNA-directed DNA polymerase activity"/>
    <property type="evidence" value="ECO:0007669"/>
    <property type="project" value="UniProtKB-KW"/>
</dbReference>
<keyword evidence="3" id="KW-1188">Viral release from host cell</keyword>
<keyword evidence="24" id="KW-1185">Reference proteome</keyword>
<dbReference type="SUPFAM" id="SSF53098">
    <property type="entry name" value="Ribonuclease H-like"/>
    <property type="match status" value="1"/>
</dbReference>
<feature type="compositionally biased region" description="Low complexity" evidence="21">
    <location>
        <begin position="531"/>
        <end position="543"/>
    </location>
</feature>
<keyword evidence="6" id="KW-0540">Nuclease</keyword>
<evidence type="ECO:0000256" key="14">
    <source>
        <dbReference type="ARBA" id="ARBA00022908"/>
    </source>
</evidence>
<dbReference type="EMBL" id="AVOT02079416">
    <property type="protein sequence ID" value="MBW0566618.1"/>
    <property type="molecule type" value="Genomic_DNA"/>
</dbReference>
<comment type="function">
    <text evidence="1">The aspartyl protease (PR) mediates the proteolytic cleavages of the Gag and Gag-Pol polyproteins after assembly of the VLP.</text>
</comment>
<dbReference type="PANTHER" id="PTHR42648:SF11">
    <property type="entry name" value="TRANSPOSON TY4-P GAG-POL POLYPROTEIN"/>
    <property type="match status" value="1"/>
</dbReference>
<keyword evidence="18" id="KW-0233">DNA recombination</keyword>
<dbReference type="GO" id="GO:0003964">
    <property type="term" value="F:RNA-directed DNA polymerase activity"/>
    <property type="evidence" value="ECO:0007669"/>
    <property type="project" value="UniProtKB-KW"/>
</dbReference>
<keyword evidence="16" id="KW-0239">DNA-directed DNA polymerase</keyword>
<keyword evidence="10" id="KW-0378">Hydrolase</keyword>
<feature type="region of interest" description="Disordered" evidence="21">
    <location>
        <begin position="531"/>
        <end position="561"/>
    </location>
</feature>
<dbReference type="GO" id="GO:0032196">
    <property type="term" value="P:transposition"/>
    <property type="evidence" value="ECO:0007669"/>
    <property type="project" value="UniProtKB-KW"/>
</dbReference>
<evidence type="ECO:0000256" key="15">
    <source>
        <dbReference type="ARBA" id="ARBA00022918"/>
    </source>
</evidence>
<evidence type="ECO:0000256" key="5">
    <source>
        <dbReference type="ARBA" id="ARBA00022695"/>
    </source>
</evidence>
<keyword evidence="7" id="KW-0479">Metal-binding</keyword>
<dbReference type="GO" id="GO:0046872">
    <property type="term" value="F:metal ion binding"/>
    <property type="evidence" value="ECO:0007669"/>
    <property type="project" value="UniProtKB-KW"/>
</dbReference>
<evidence type="ECO:0000313" key="23">
    <source>
        <dbReference type="EMBL" id="MBW0566618.1"/>
    </source>
</evidence>
<dbReference type="Pfam" id="PF25597">
    <property type="entry name" value="SH3_retrovirus"/>
    <property type="match status" value="1"/>
</dbReference>
<keyword evidence="17" id="KW-0917">Virion maturation</keyword>
<dbReference type="GO" id="GO:0005524">
    <property type="term" value="F:ATP binding"/>
    <property type="evidence" value="ECO:0007669"/>
    <property type="project" value="UniProtKB-KW"/>
</dbReference>
<keyword evidence="5" id="KW-0548">Nucleotidyltransferase</keyword>
<dbReference type="InterPro" id="IPR012337">
    <property type="entry name" value="RNaseH-like_sf"/>
</dbReference>
<dbReference type="GO" id="GO:0005634">
    <property type="term" value="C:nucleus"/>
    <property type="evidence" value="ECO:0007669"/>
    <property type="project" value="UniProtKB-ARBA"/>
</dbReference>
<dbReference type="AlphaFoldDB" id="A0A9Q3JNU1"/>
<comment type="catalytic activity">
    <reaction evidence="20">
        <text>DNA(n) + a 2'-deoxyribonucleoside 5'-triphosphate = DNA(n+1) + diphosphate</text>
        <dbReference type="Rhea" id="RHEA:22508"/>
        <dbReference type="Rhea" id="RHEA-COMP:17339"/>
        <dbReference type="Rhea" id="RHEA-COMP:17340"/>
        <dbReference type="ChEBI" id="CHEBI:33019"/>
        <dbReference type="ChEBI" id="CHEBI:61560"/>
        <dbReference type="ChEBI" id="CHEBI:173112"/>
        <dbReference type="EC" id="2.7.7.7"/>
    </reaction>
</comment>
<keyword evidence="14" id="KW-0229">DNA integration</keyword>
<keyword evidence="11" id="KW-0067">ATP-binding</keyword>
<dbReference type="InterPro" id="IPR057670">
    <property type="entry name" value="SH3_retrovirus"/>
</dbReference>
<evidence type="ECO:0000259" key="22">
    <source>
        <dbReference type="PROSITE" id="PS50994"/>
    </source>
</evidence>
<dbReference type="GO" id="GO:0015074">
    <property type="term" value="P:DNA integration"/>
    <property type="evidence" value="ECO:0007669"/>
    <property type="project" value="UniProtKB-KW"/>
</dbReference>
<reference evidence="23" key="1">
    <citation type="submission" date="2021-03" db="EMBL/GenBank/DDBJ databases">
        <title>Draft genome sequence of rust myrtle Austropuccinia psidii MF-1, a brazilian biotype.</title>
        <authorList>
            <person name="Quecine M.C."/>
            <person name="Pachon D.M.R."/>
            <person name="Bonatelli M.L."/>
            <person name="Correr F.H."/>
            <person name="Franceschini L.M."/>
            <person name="Leite T.F."/>
            <person name="Margarido G.R.A."/>
            <person name="Almeida C.A."/>
            <person name="Ferrarezi J.A."/>
            <person name="Labate C.A."/>
        </authorList>
    </citation>
    <scope>NUCLEOTIDE SEQUENCE</scope>
    <source>
        <strain evidence="23">MF-1</strain>
    </source>
</reference>
<dbReference type="InterPro" id="IPR001584">
    <property type="entry name" value="Integrase_cat-core"/>
</dbReference>
<keyword evidence="2" id="KW-0815">Transposition</keyword>
<feature type="domain" description="Integrase catalytic" evidence="22">
    <location>
        <begin position="313"/>
        <end position="428"/>
    </location>
</feature>
<evidence type="ECO:0000256" key="2">
    <source>
        <dbReference type="ARBA" id="ARBA00022578"/>
    </source>
</evidence>
<evidence type="ECO:0000256" key="18">
    <source>
        <dbReference type="ARBA" id="ARBA00023172"/>
    </source>
</evidence>
<dbReference type="InterPro" id="IPR039537">
    <property type="entry name" value="Retrotran_Ty1/copia-like"/>
</dbReference>
<evidence type="ECO:0000256" key="9">
    <source>
        <dbReference type="ARBA" id="ARBA00022759"/>
    </source>
</evidence>
<keyword evidence="9" id="KW-0255">Endonuclease</keyword>
<evidence type="ECO:0000256" key="17">
    <source>
        <dbReference type="ARBA" id="ARBA00023113"/>
    </source>
</evidence>
<keyword evidence="13" id="KW-0694">RNA-binding</keyword>
<evidence type="ECO:0000256" key="8">
    <source>
        <dbReference type="ARBA" id="ARBA00022741"/>
    </source>
</evidence>
<evidence type="ECO:0000256" key="1">
    <source>
        <dbReference type="ARBA" id="ARBA00002180"/>
    </source>
</evidence>
<keyword evidence="8" id="KW-0547">Nucleotide-binding</keyword>
<evidence type="ECO:0000256" key="4">
    <source>
        <dbReference type="ARBA" id="ARBA00022670"/>
    </source>
</evidence>
<evidence type="ECO:0000256" key="13">
    <source>
        <dbReference type="ARBA" id="ARBA00022884"/>
    </source>
</evidence>
<dbReference type="Gene3D" id="3.30.420.10">
    <property type="entry name" value="Ribonuclease H-like superfamily/Ribonuclease H"/>
    <property type="match status" value="1"/>
</dbReference>
<dbReference type="InterPro" id="IPR054722">
    <property type="entry name" value="PolX-like_BBD"/>
</dbReference>